<gene>
    <name evidence="1" type="ORF">TL16_g01808</name>
</gene>
<evidence type="ECO:0000313" key="2">
    <source>
        <dbReference type="Proteomes" id="UP001162640"/>
    </source>
</evidence>
<sequence length="144" mass="16144">MRALAFPKENKNCIVASLLTGFARAQGINLESDVSPHPRPVVILSNSLIKNQWQNSPIDIKGSRLYTSGRIITIQDDFEWRCLNANENAERFKNEGALGEVWEYVARLMKKNVKFMGGSKETIEESKLVDGRCEARGAEATSEE</sequence>
<evidence type="ECO:0000313" key="1">
    <source>
        <dbReference type="EMBL" id="GMH55058.1"/>
    </source>
</evidence>
<dbReference type="AlphaFoldDB" id="A0A9W6ZQ11"/>
<accession>A0A9W6ZQ11</accession>
<name>A0A9W6ZQ11_9STRA</name>
<proteinExistence type="predicted"/>
<dbReference type="Proteomes" id="UP001162640">
    <property type="component" value="Unassembled WGS sequence"/>
</dbReference>
<protein>
    <submittedName>
        <fullName evidence="1">Uncharacterized protein</fullName>
    </submittedName>
</protein>
<comment type="caution">
    <text evidence="1">The sequence shown here is derived from an EMBL/GenBank/DDBJ whole genome shotgun (WGS) entry which is preliminary data.</text>
</comment>
<reference evidence="2" key="1">
    <citation type="journal article" date="2023" name="Commun. Biol.">
        <title>Genome analysis of Parmales, the sister group of diatoms, reveals the evolutionary specialization of diatoms from phago-mixotrophs to photoautotrophs.</title>
        <authorList>
            <person name="Ban H."/>
            <person name="Sato S."/>
            <person name="Yoshikawa S."/>
            <person name="Yamada K."/>
            <person name="Nakamura Y."/>
            <person name="Ichinomiya M."/>
            <person name="Sato N."/>
            <person name="Blanc-Mathieu R."/>
            <person name="Endo H."/>
            <person name="Kuwata A."/>
            <person name="Ogata H."/>
        </authorList>
    </citation>
    <scope>NUCLEOTIDE SEQUENCE [LARGE SCALE GENOMIC DNA]</scope>
</reference>
<dbReference type="EMBL" id="BLQM01000042">
    <property type="protein sequence ID" value="GMH55058.1"/>
    <property type="molecule type" value="Genomic_DNA"/>
</dbReference>
<organism evidence="1 2">
    <name type="scientific">Triparma laevis f. inornata</name>
    <dbReference type="NCBI Taxonomy" id="1714386"/>
    <lineage>
        <taxon>Eukaryota</taxon>
        <taxon>Sar</taxon>
        <taxon>Stramenopiles</taxon>
        <taxon>Ochrophyta</taxon>
        <taxon>Bolidophyceae</taxon>
        <taxon>Parmales</taxon>
        <taxon>Triparmaceae</taxon>
        <taxon>Triparma</taxon>
    </lineage>
</organism>